<evidence type="ECO:0000313" key="2">
    <source>
        <dbReference type="EMBL" id="WIY47599.1"/>
    </source>
</evidence>
<proteinExistence type="predicted"/>
<dbReference type="Pfam" id="PF06996">
    <property type="entry name" value="T6SS_TssG"/>
    <property type="match status" value="1"/>
</dbReference>
<dbReference type="PANTHER" id="PTHR35564">
    <property type="match status" value="1"/>
</dbReference>
<dbReference type="NCBIfam" id="TIGR03347">
    <property type="entry name" value="VI_chp_1"/>
    <property type="match status" value="1"/>
</dbReference>
<reference evidence="2 3" key="1">
    <citation type="submission" date="2023-06" db="EMBL/GenBank/DDBJ databases">
        <authorList>
            <person name="Ham H."/>
            <person name="Park D.S."/>
        </authorList>
    </citation>
    <scope>NUCLEOTIDE SEQUENCE [LARGE SCALE GENOMIC DNA]</scope>
    <source>
        <strain evidence="2 3">KACC 17005</strain>
    </source>
</reference>
<organism evidence="2 3">
    <name type="scientific">Paracidovorax citrulli</name>
    <name type="common">Acidovorax citrulli</name>
    <dbReference type="NCBI Taxonomy" id="80869"/>
    <lineage>
        <taxon>Bacteria</taxon>
        <taxon>Pseudomonadati</taxon>
        <taxon>Pseudomonadota</taxon>
        <taxon>Betaproteobacteria</taxon>
        <taxon>Burkholderiales</taxon>
        <taxon>Comamonadaceae</taxon>
        <taxon>Paracidovorax</taxon>
    </lineage>
</organism>
<sequence>MSDRVPAQEDSAMPEAGPRPGQGPAPDAGLDASGFWQRLRRDPHPFDLFFALRVLQARSRGHPRFGKALRPRDEPLRLGQDPSLAFAPATLAEVLPATAGQPERLTVWNFGLYGPNGPLPTHLTEYVRERLRQHDDPTIARFSDIFHHRLLLLFFRAWSDTQPVTSLDRPDSDLFGRHLRSLIGYGEASQRDRDTVPDHAKQYLAGHWTRWTRNPEGLVSALRIFFEVPVELVEFTLHYLELDPEQQTTLSRVPRNARLGVDTVVGSRVPDAQGKFRLRIGPLPLAQYERFLPGGEDFRALVDWVRNYVGIEFAWDYELILRREDVPPCQLGGSVRLGWTTWSFSGPAQRDPDDFRLDPELWLASRRRARADAGAGSRAGPVPAAEAS</sequence>
<name>A0ABY9AKX3_PARCI</name>
<accession>A0ABY9AKX3</accession>
<dbReference type="InterPro" id="IPR010732">
    <property type="entry name" value="T6SS_TssG-like"/>
</dbReference>
<protein>
    <submittedName>
        <fullName evidence="2">Type VI secretion system baseplate subunit TssG</fullName>
    </submittedName>
</protein>
<evidence type="ECO:0000256" key="1">
    <source>
        <dbReference type="SAM" id="MobiDB-lite"/>
    </source>
</evidence>
<dbReference type="EMBL" id="CP127363">
    <property type="protein sequence ID" value="WIY47599.1"/>
    <property type="molecule type" value="Genomic_DNA"/>
</dbReference>
<dbReference type="RefSeq" id="WP_011794622.1">
    <property type="nucleotide sequence ID" value="NZ_CP023687.1"/>
</dbReference>
<evidence type="ECO:0000313" key="3">
    <source>
        <dbReference type="Proteomes" id="UP001242732"/>
    </source>
</evidence>
<feature type="region of interest" description="Disordered" evidence="1">
    <location>
        <begin position="1"/>
        <end position="32"/>
    </location>
</feature>
<dbReference type="PANTHER" id="PTHR35564:SF4">
    <property type="entry name" value="CYTOPLASMIC PROTEIN"/>
    <property type="match status" value="1"/>
</dbReference>
<dbReference type="Proteomes" id="UP001242732">
    <property type="component" value="Chromosome"/>
</dbReference>
<keyword evidence="3" id="KW-1185">Reference proteome</keyword>
<dbReference type="GeneID" id="79791154"/>
<gene>
    <name evidence="2" type="primary">tssG</name>
    <name evidence="2" type="ORF">QRO08_17390</name>
</gene>